<feature type="transmembrane region" description="Helical" evidence="8">
    <location>
        <begin position="120"/>
        <end position="144"/>
    </location>
</feature>
<dbReference type="Pfam" id="PF02653">
    <property type="entry name" value="BPD_transp_2"/>
    <property type="match status" value="1"/>
</dbReference>
<feature type="transmembrane region" description="Helical" evidence="8">
    <location>
        <begin position="216"/>
        <end position="237"/>
    </location>
</feature>
<evidence type="ECO:0000313" key="10">
    <source>
        <dbReference type="Proteomes" id="UP000253226"/>
    </source>
</evidence>
<protein>
    <submittedName>
        <fullName evidence="9">Sugar ABC transporter permease</fullName>
    </submittedName>
</protein>
<dbReference type="EMBL" id="JPWF01000023">
    <property type="protein sequence ID" value="RCK31079.1"/>
    <property type="molecule type" value="Genomic_DNA"/>
</dbReference>
<dbReference type="OrthoDB" id="7947581at2"/>
<feature type="transmembrane region" description="Helical" evidence="8">
    <location>
        <begin position="43"/>
        <end position="60"/>
    </location>
</feature>
<accession>A0A367VYY2</accession>
<feature type="transmembrane region" description="Helical" evidence="8">
    <location>
        <begin position="165"/>
        <end position="187"/>
    </location>
</feature>
<organism evidence="9 10">
    <name type="scientific">Thalassospira profundimaris</name>
    <dbReference type="NCBI Taxonomy" id="502049"/>
    <lineage>
        <taxon>Bacteria</taxon>
        <taxon>Pseudomonadati</taxon>
        <taxon>Pseudomonadota</taxon>
        <taxon>Alphaproteobacteria</taxon>
        <taxon>Rhodospirillales</taxon>
        <taxon>Thalassospiraceae</taxon>
        <taxon>Thalassospira</taxon>
    </lineage>
</organism>
<evidence type="ECO:0000256" key="7">
    <source>
        <dbReference type="ARBA" id="ARBA00023136"/>
    </source>
</evidence>
<evidence type="ECO:0000256" key="2">
    <source>
        <dbReference type="ARBA" id="ARBA00022448"/>
    </source>
</evidence>
<feature type="transmembrane region" description="Helical" evidence="8">
    <location>
        <begin position="301"/>
        <end position="318"/>
    </location>
</feature>
<evidence type="ECO:0000256" key="3">
    <source>
        <dbReference type="ARBA" id="ARBA00022475"/>
    </source>
</evidence>
<dbReference type="PANTHER" id="PTHR32196">
    <property type="entry name" value="ABC TRANSPORTER PERMEASE PROTEIN YPHD-RELATED-RELATED"/>
    <property type="match status" value="1"/>
</dbReference>
<comment type="subcellular location">
    <subcellularLocation>
        <location evidence="1">Cell membrane</location>
        <topology evidence="1">Multi-pass membrane protein</topology>
    </subcellularLocation>
</comment>
<evidence type="ECO:0000256" key="8">
    <source>
        <dbReference type="SAM" id="Phobius"/>
    </source>
</evidence>
<feature type="transmembrane region" description="Helical" evidence="8">
    <location>
        <begin position="244"/>
        <end position="263"/>
    </location>
</feature>
<dbReference type="AlphaFoldDB" id="A0A367VYY2"/>
<feature type="transmembrane region" description="Helical" evidence="8">
    <location>
        <begin position="66"/>
        <end position="83"/>
    </location>
</feature>
<dbReference type="GO" id="GO:0022857">
    <property type="term" value="F:transmembrane transporter activity"/>
    <property type="evidence" value="ECO:0007669"/>
    <property type="project" value="InterPro"/>
</dbReference>
<evidence type="ECO:0000313" key="9">
    <source>
        <dbReference type="EMBL" id="RCK31079.1"/>
    </source>
</evidence>
<dbReference type="CDD" id="cd06579">
    <property type="entry name" value="TM_PBP1_transp_AraH_like"/>
    <property type="match status" value="1"/>
</dbReference>
<evidence type="ECO:0000256" key="6">
    <source>
        <dbReference type="ARBA" id="ARBA00022989"/>
    </source>
</evidence>
<dbReference type="GO" id="GO:0005886">
    <property type="term" value="C:plasma membrane"/>
    <property type="evidence" value="ECO:0007669"/>
    <property type="project" value="UniProtKB-SubCell"/>
</dbReference>
<keyword evidence="3" id="KW-1003">Cell membrane</keyword>
<sequence>MRTKDGHLTVLVALIIVLMTAGAIVSGGNYLSLFNLQSMAGQVPEIGLLAIGVMLAMSVGNGGIELSGIALANLSGVAAATLVSSHLSASADPGMFSLFFILVALAVGVLGGLLNGLLIAYLKITAILCTLGTQMFFIGLAVVLSDGRSVRVGAPGPLYEIGNGYLLEIPISFLLFIAVACAIGFVLRYTPFGLWLMLNGSNPKASEYAGFPQNKVIIATYTVSGVLSSLAGIIIAARTINVKWDYGTSYLLVAILIAVMAGVRPEGGYGRVVCVVLSAIALQMMSSMLNFMGLSNFVRDFAWGALLLGFLAIGRFRLTDFFSPQARPVTTSVQSPQARKP</sequence>
<gene>
    <name evidence="9" type="ORF">TH19_21815</name>
</gene>
<dbReference type="RefSeq" id="WP_114104345.1">
    <property type="nucleotide sequence ID" value="NZ_JPWF01000023.1"/>
</dbReference>
<dbReference type="Proteomes" id="UP000253226">
    <property type="component" value="Unassembled WGS sequence"/>
</dbReference>
<reference evidence="9 10" key="1">
    <citation type="submission" date="2014-07" db="EMBL/GenBank/DDBJ databases">
        <title>Draft genome sequence of Thalassospira profundimaris 35.</title>
        <authorList>
            <person name="Lai Q."/>
            <person name="Shao Z."/>
        </authorList>
    </citation>
    <scope>NUCLEOTIDE SEQUENCE [LARGE SCALE GENOMIC DNA]</scope>
    <source>
        <strain evidence="9 10">35</strain>
    </source>
</reference>
<keyword evidence="7 8" id="KW-0472">Membrane</keyword>
<comment type="caution">
    <text evidence="9">The sequence shown here is derived from an EMBL/GenBank/DDBJ whole genome shotgun (WGS) entry which is preliminary data.</text>
</comment>
<dbReference type="PANTHER" id="PTHR32196:SF21">
    <property type="entry name" value="ABC TRANSPORTER PERMEASE PROTEIN YPHD-RELATED"/>
    <property type="match status" value="1"/>
</dbReference>
<dbReference type="InterPro" id="IPR001851">
    <property type="entry name" value="ABC_transp_permease"/>
</dbReference>
<feature type="transmembrane region" description="Helical" evidence="8">
    <location>
        <begin position="95"/>
        <end position="114"/>
    </location>
</feature>
<evidence type="ECO:0000256" key="4">
    <source>
        <dbReference type="ARBA" id="ARBA00022519"/>
    </source>
</evidence>
<evidence type="ECO:0000256" key="1">
    <source>
        <dbReference type="ARBA" id="ARBA00004651"/>
    </source>
</evidence>
<keyword evidence="5 8" id="KW-0812">Transmembrane</keyword>
<evidence type="ECO:0000256" key="5">
    <source>
        <dbReference type="ARBA" id="ARBA00022692"/>
    </source>
</evidence>
<proteinExistence type="predicted"/>
<keyword evidence="6 8" id="KW-1133">Transmembrane helix</keyword>
<keyword evidence="4" id="KW-0997">Cell inner membrane</keyword>
<feature type="transmembrane region" description="Helical" evidence="8">
    <location>
        <begin position="6"/>
        <end position="31"/>
    </location>
</feature>
<keyword evidence="2" id="KW-0813">Transport</keyword>
<name>A0A367VYY2_9PROT</name>
<feature type="transmembrane region" description="Helical" evidence="8">
    <location>
        <begin position="269"/>
        <end position="289"/>
    </location>
</feature>